<evidence type="ECO:0000313" key="3">
    <source>
        <dbReference type="EMBL" id="UXI68986.1"/>
    </source>
</evidence>
<feature type="signal peptide" evidence="2">
    <location>
        <begin position="1"/>
        <end position="28"/>
    </location>
</feature>
<dbReference type="Proteomes" id="UP001064632">
    <property type="component" value="Chromosome"/>
</dbReference>
<dbReference type="Pfam" id="PF14224">
    <property type="entry name" value="DUF4331"/>
    <property type="match status" value="1"/>
</dbReference>
<keyword evidence="1" id="KW-0472">Membrane</keyword>
<evidence type="ECO:0000256" key="2">
    <source>
        <dbReference type="SAM" id="SignalP"/>
    </source>
</evidence>
<organism evidence="3 4">
    <name type="scientific">Tahibacter amnicola</name>
    <dbReference type="NCBI Taxonomy" id="2976241"/>
    <lineage>
        <taxon>Bacteria</taxon>
        <taxon>Pseudomonadati</taxon>
        <taxon>Pseudomonadota</taxon>
        <taxon>Gammaproteobacteria</taxon>
        <taxon>Lysobacterales</taxon>
        <taxon>Rhodanobacteraceae</taxon>
        <taxon>Tahibacter</taxon>
    </lineage>
</organism>
<feature type="transmembrane region" description="Helical" evidence="1">
    <location>
        <begin position="335"/>
        <end position="353"/>
    </location>
</feature>
<evidence type="ECO:0000313" key="4">
    <source>
        <dbReference type="Proteomes" id="UP001064632"/>
    </source>
</evidence>
<dbReference type="RefSeq" id="WP_261695944.1">
    <property type="nucleotide sequence ID" value="NZ_CP104694.1"/>
</dbReference>
<protein>
    <submittedName>
        <fullName evidence="3">DUF4331 domain-containing protein</fullName>
    </submittedName>
</protein>
<sequence length="606" mass="66462">MSALRRFRALLALPFALVLAAASTPAIAADHNDPNAANSIFSDIPMSAADLYDMFGWPADDVSRGERVILALTFAPVPIAGTFDPDLLYRVRVFTAPRASAQVAEDGGLQGLLDYFKAVQDRYLHARPGEVRVVPAGEKKVAITFRGFPGGDLAQTIDMNTSLELKAPDGQVLQAYIGGRDDAFFNDLPGFFRSINYAPQFYHVPHNKPELRELPIPKTLIELEGNTLFNFDPANPRHGSGVKTDLPPGPYTWSGNRYLKDANGNFRFVYSGRDAQAGFNVNAIILELPLSYLTRSPTTDRIVNAWGESWVRKASGKVPAIADDRVLPGPVWERYPYQSAAVVLVAGLLLVVATRAPRRSLIPKLAHALGFVLVLTAVGFTVLVASGRGFAGSRSQTLGDEQLAGYKLVDTDGQAFADAALNERKDERQVGADNLFLGPSFIKRLAHLGWGFGPSIRALGLQSAFNDDNAPVSVHKVVDSPVEAFPRVKKMLFQKLNMPDNSWNKRNLPIPLRRTFEVFVPNVNSIDMDTNGTWPFGRRPEDQVATRFLALFLDMTAQVNGKPYDVELLNQPALWQGAAIEPKTPPNPAANDKPFLATFPYLAEPW</sequence>
<keyword evidence="2" id="KW-0732">Signal</keyword>
<reference evidence="3" key="1">
    <citation type="submission" date="2022-09" db="EMBL/GenBank/DDBJ databases">
        <title>Tahibacter sp. nov., isolated from a fresh water.</title>
        <authorList>
            <person name="Baek J.H."/>
            <person name="Lee J.K."/>
            <person name="Kim J.M."/>
            <person name="Jeon C.O."/>
        </authorList>
    </citation>
    <scope>NUCLEOTIDE SEQUENCE</scope>
    <source>
        <strain evidence="3">W38</strain>
    </source>
</reference>
<feature type="transmembrane region" description="Helical" evidence="1">
    <location>
        <begin position="365"/>
        <end position="385"/>
    </location>
</feature>
<dbReference type="EMBL" id="CP104694">
    <property type="protein sequence ID" value="UXI68986.1"/>
    <property type="molecule type" value="Genomic_DNA"/>
</dbReference>
<keyword evidence="1" id="KW-1133">Transmembrane helix</keyword>
<evidence type="ECO:0000256" key="1">
    <source>
        <dbReference type="SAM" id="Phobius"/>
    </source>
</evidence>
<accession>A0ABY6BHC2</accession>
<gene>
    <name evidence="3" type="ORF">N4264_04855</name>
</gene>
<keyword evidence="4" id="KW-1185">Reference proteome</keyword>
<keyword evidence="1" id="KW-0812">Transmembrane</keyword>
<proteinExistence type="predicted"/>
<feature type="chain" id="PRO_5046368680" evidence="2">
    <location>
        <begin position="29"/>
        <end position="606"/>
    </location>
</feature>
<name>A0ABY6BHC2_9GAMM</name>
<dbReference type="InterPro" id="IPR025566">
    <property type="entry name" value="DUF4331"/>
</dbReference>